<name>A0ABX2AZM9_9BACT</name>
<gene>
    <name evidence="1" type="ORF">HPS54_02900</name>
</gene>
<dbReference type="EMBL" id="JABKKJ010000003">
    <property type="protein sequence ID" value="NPE24478.1"/>
    <property type="molecule type" value="Genomic_DNA"/>
</dbReference>
<keyword evidence="1" id="KW-0378">Hydrolase</keyword>
<proteinExistence type="predicted"/>
<sequence>MKKYFTFFAAVVVLLSCGRKSDVAPPAPRFTTISLIRTTPVKHQGRDALCWAYAMLATIESEHLMQGDSVNLSPDYVARMLLRSEAERLYLTGGTSHISLRGTMPQLVRLIMRYGAMPYDSYRCDGDVAMACRKIENAAQRAVRARTGLDRWRDKVDDILDRDIAPMPYNIYMYGARYTPVEFARSVCRPDEYMALTSFTHHPFDEYADLELPDNYSHDTFLNLPIDTLMRRVETSLLAGHPVCWEGGTRGDAFSFSRGTAFLPDESRTVTQDERQRAFESFSVTDDHCMELVGIARDAAGRRWFICKNSWGTDNPYGGFMYMSYNYARLNTVAVMMRK</sequence>
<evidence type="ECO:0000313" key="1">
    <source>
        <dbReference type="EMBL" id="NPE24478.1"/>
    </source>
</evidence>
<comment type="caution">
    <text evidence="1">The sequence shown here is derived from an EMBL/GenBank/DDBJ whole genome shotgun (WGS) entry which is preliminary data.</text>
</comment>
<accession>A0ABX2AZM9</accession>
<dbReference type="InterPro" id="IPR038765">
    <property type="entry name" value="Papain-like_cys_pep_sf"/>
</dbReference>
<evidence type="ECO:0000313" key="2">
    <source>
        <dbReference type="Proteomes" id="UP000820977"/>
    </source>
</evidence>
<protein>
    <submittedName>
        <fullName evidence="1">Cysteine protease</fullName>
    </submittedName>
</protein>
<keyword evidence="2" id="KW-1185">Reference proteome</keyword>
<keyword evidence="1" id="KW-0645">Protease</keyword>
<dbReference type="SUPFAM" id="SSF54001">
    <property type="entry name" value="Cysteine proteinases"/>
    <property type="match status" value="1"/>
</dbReference>
<dbReference type="Gene3D" id="3.90.70.10">
    <property type="entry name" value="Cysteine proteinases"/>
    <property type="match status" value="1"/>
</dbReference>
<dbReference type="Proteomes" id="UP000820977">
    <property type="component" value="Unassembled WGS sequence"/>
</dbReference>
<dbReference type="PROSITE" id="PS51257">
    <property type="entry name" value="PROKAR_LIPOPROTEIN"/>
    <property type="match status" value="1"/>
</dbReference>
<organism evidence="1 2">
    <name type="scientific">Xylanibacter caecicola</name>
    <dbReference type="NCBI Taxonomy" id="2736294"/>
    <lineage>
        <taxon>Bacteria</taxon>
        <taxon>Pseudomonadati</taxon>
        <taxon>Bacteroidota</taxon>
        <taxon>Bacteroidia</taxon>
        <taxon>Bacteroidales</taxon>
        <taxon>Prevotellaceae</taxon>
        <taxon>Xylanibacter</taxon>
    </lineage>
</organism>
<dbReference type="GO" id="GO:0008233">
    <property type="term" value="F:peptidase activity"/>
    <property type="evidence" value="ECO:0007669"/>
    <property type="project" value="UniProtKB-KW"/>
</dbReference>
<reference evidence="1 2" key="1">
    <citation type="submission" date="2020-05" db="EMBL/GenBank/DDBJ databases">
        <title>Distinct polysaccharide utilization as determinants for interspecies competition between intestinal Prevotella spp.</title>
        <authorList>
            <person name="Galvez E.J.C."/>
            <person name="Iljazovic A."/>
            <person name="Strowig T."/>
        </authorList>
    </citation>
    <scope>NUCLEOTIDE SEQUENCE [LARGE SCALE GENOMIC DNA]</scope>
    <source>
        <strain evidence="1 2">PCHR</strain>
    </source>
</reference>
<dbReference type="GO" id="GO:0006508">
    <property type="term" value="P:proteolysis"/>
    <property type="evidence" value="ECO:0007669"/>
    <property type="project" value="UniProtKB-KW"/>
</dbReference>